<evidence type="ECO:0000256" key="1">
    <source>
        <dbReference type="SAM" id="Phobius"/>
    </source>
</evidence>
<organism evidence="2 3">
    <name type="scientific">Smittium culicis</name>
    <dbReference type="NCBI Taxonomy" id="133412"/>
    <lineage>
        <taxon>Eukaryota</taxon>
        <taxon>Fungi</taxon>
        <taxon>Fungi incertae sedis</taxon>
        <taxon>Zoopagomycota</taxon>
        <taxon>Kickxellomycotina</taxon>
        <taxon>Harpellomycetes</taxon>
        <taxon>Harpellales</taxon>
        <taxon>Legeriomycetaceae</taxon>
        <taxon>Smittium</taxon>
    </lineage>
</organism>
<dbReference type="AlphaFoldDB" id="A0A1R1Y0U8"/>
<accession>A0A1R1Y0U8</accession>
<name>A0A1R1Y0U8_9FUNG</name>
<comment type="caution">
    <text evidence="2">The sequence shown here is derived from an EMBL/GenBank/DDBJ whole genome shotgun (WGS) entry which is preliminary data.</text>
</comment>
<keyword evidence="1" id="KW-0472">Membrane</keyword>
<sequence length="132" mass="15415">MTRCLFAPDYPIFAKIVFHLLNSNPMVMIPVKLPTLLYQIKENILPDYLQYALLASGVSFLSKEDDFPNRLKDKNYANISLGLLKKHNDITNPFFLWTSAMLALFYWNIMKEKGFYETLGTLYFNITFTQID</sequence>
<keyword evidence="1" id="KW-1133">Transmembrane helix</keyword>
<keyword evidence="1" id="KW-0812">Transmembrane</keyword>
<evidence type="ECO:0000313" key="3">
    <source>
        <dbReference type="Proteomes" id="UP000187429"/>
    </source>
</evidence>
<proteinExistence type="predicted"/>
<dbReference type="EMBL" id="LSSM01002722">
    <property type="protein sequence ID" value="OMJ20577.1"/>
    <property type="molecule type" value="Genomic_DNA"/>
</dbReference>
<protein>
    <submittedName>
        <fullName evidence="2">Uncharacterized protein</fullName>
    </submittedName>
</protein>
<keyword evidence="3" id="KW-1185">Reference proteome</keyword>
<dbReference type="Proteomes" id="UP000187429">
    <property type="component" value="Unassembled WGS sequence"/>
</dbReference>
<gene>
    <name evidence="2" type="ORF">AYI69_g6161</name>
</gene>
<dbReference type="OrthoDB" id="10675374at2759"/>
<reference evidence="3" key="1">
    <citation type="submission" date="2017-01" db="EMBL/GenBank/DDBJ databases">
        <authorList>
            <person name="Wang Y."/>
            <person name="White M."/>
            <person name="Kvist S."/>
            <person name="Moncalvo J.-M."/>
        </authorList>
    </citation>
    <scope>NUCLEOTIDE SEQUENCE [LARGE SCALE GENOMIC DNA]</scope>
    <source>
        <strain evidence="3">ID-206-W2</strain>
    </source>
</reference>
<feature type="transmembrane region" description="Helical" evidence="1">
    <location>
        <begin position="90"/>
        <end position="109"/>
    </location>
</feature>
<evidence type="ECO:0000313" key="2">
    <source>
        <dbReference type="EMBL" id="OMJ20577.1"/>
    </source>
</evidence>